<feature type="compositionally biased region" description="Basic and acidic residues" evidence="1">
    <location>
        <begin position="270"/>
        <end position="282"/>
    </location>
</feature>
<feature type="compositionally biased region" description="Basic and acidic residues" evidence="1">
    <location>
        <begin position="365"/>
        <end position="421"/>
    </location>
</feature>
<dbReference type="Gene3D" id="1.10.10.60">
    <property type="entry name" value="Homeodomain-like"/>
    <property type="match status" value="1"/>
</dbReference>
<dbReference type="SMART" id="SM00717">
    <property type="entry name" value="SANT"/>
    <property type="match status" value="2"/>
</dbReference>
<dbReference type="Proteomes" id="UP000070133">
    <property type="component" value="Unassembled WGS sequence"/>
</dbReference>
<feature type="region of interest" description="Disordered" evidence="1">
    <location>
        <begin position="77"/>
        <end position="96"/>
    </location>
</feature>
<accession>A0A139HVQ2</accession>
<feature type="region of interest" description="Disordered" evidence="1">
    <location>
        <begin position="109"/>
        <end position="282"/>
    </location>
</feature>
<proteinExistence type="predicted"/>
<dbReference type="STRING" id="321146.A0A139HVQ2"/>
<comment type="caution">
    <text evidence="3">The sequence shown here is derived from an EMBL/GenBank/DDBJ whole genome shotgun (WGS) entry which is preliminary data.</text>
</comment>
<sequence>MADNLPQKLPRVSLLDALLPRSITTPPKTLEPLGHRLFVDCSEFGVYKRNDCSIMIVASAFGIALARPKVWLTDSDTGQPLGTSTENISPGVGDHEIRKNKRGKMFMVHHKGSSSRAGSAVEITDGKDGDKVSAEDVKKTTVDGDGKKDQAEAEEKKSGADENQSGFTAEEDAKLIELKTAGKASKSWKEIAEEMGRSQQELKERWKAINPNAQGDGKGSQEGQGKDAKQNDQGGKQEQCGGGGDQKKGNDNQNKGAKNQQGGGKKGKGNNKEWTSDEDAKLKEMWAADKPWGELQAEFHCGMNIIEARWKEIGDSTEPAKQDSNNKKPDPNAPWTEEDDKLLKELWENNASWKDLKSKLHRSKPAIEARWKEISKADEPKKSEANPEEPKEEPKEEESKKEEPKKDEAKKEEAKKEEPKKASSAKAQSAKSASVVSKARSHRSEARFTMGEWMTLQEDELFTFQELQLLSHIIMRDPSQSWLRVASSFHDKTGRRVHPDDIREKFEAMAAMG</sequence>
<feature type="compositionally biased region" description="Polar residues" evidence="1">
    <location>
        <begin position="77"/>
        <end position="88"/>
    </location>
</feature>
<feature type="compositionally biased region" description="Low complexity" evidence="1">
    <location>
        <begin position="422"/>
        <end position="434"/>
    </location>
</feature>
<feature type="compositionally biased region" description="Basic and acidic residues" evidence="1">
    <location>
        <begin position="124"/>
        <end position="160"/>
    </location>
</feature>
<feature type="compositionally biased region" description="Low complexity" evidence="1">
    <location>
        <begin position="251"/>
        <end position="260"/>
    </location>
</feature>
<evidence type="ECO:0000259" key="2">
    <source>
        <dbReference type="PROSITE" id="PS50090"/>
    </source>
</evidence>
<evidence type="ECO:0000313" key="3">
    <source>
        <dbReference type="EMBL" id="KXT06516.1"/>
    </source>
</evidence>
<dbReference type="OrthoDB" id="5427780at2759"/>
<feature type="domain" description="Myb-like" evidence="2">
    <location>
        <begin position="327"/>
        <end position="375"/>
    </location>
</feature>
<dbReference type="Pfam" id="PF13921">
    <property type="entry name" value="Myb_DNA-bind_6"/>
    <property type="match status" value="1"/>
</dbReference>
<name>A0A139HVQ2_9PEZI</name>
<dbReference type="InterPro" id="IPR009057">
    <property type="entry name" value="Homeodomain-like_sf"/>
</dbReference>
<organism evidence="3 4">
    <name type="scientific">Pseudocercospora eumusae</name>
    <dbReference type="NCBI Taxonomy" id="321146"/>
    <lineage>
        <taxon>Eukaryota</taxon>
        <taxon>Fungi</taxon>
        <taxon>Dikarya</taxon>
        <taxon>Ascomycota</taxon>
        <taxon>Pezizomycotina</taxon>
        <taxon>Dothideomycetes</taxon>
        <taxon>Dothideomycetidae</taxon>
        <taxon>Mycosphaerellales</taxon>
        <taxon>Mycosphaerellaceae</taxon>
        <taxon>Pseudocercospora</taxon>
    </lineage>
</organism>
<feature type="region of interest" description="Disordered" evidence="1">
    <location>
        <begin position="310"/>
        <end position="445"/>
    </location>
</feature>
<feature type="compositionally biased region" description="Basic and acidic residues" evidence="1">
    <location>
        <begin position="310"/>
        <end position="330"/>
    </location>
</feature>
<dbReference type="EMBL" id="LFZN01000006">
    <property type="protein sequence ID" value="KXT06516.1"/>
    <property type="molecule type" value="Genomic_DNA"/>
</dbReference>
<dbReference type="AlphaFoldDB" id="A0A139HVQ2"/>
<dbReference type="CDD" id="cd00167">
    <property type="entry name" value="SANT"/>
    <property type="match status" value="1"/>
</dbReference>
<feature type="domain" description="Myb-like" evidence="2">
    <location>
        <begin position="159"/>
        <end position="210"/>
    </location>
</feature>
<protein>
    <recommendedName>
        <fullName evidence="2">Myb-like domain-containing protein</fullName>
    </recommendedName>
</protein>
<feature type="compositionally biased region" description="Basic and acidic residues" evidence="1">
    <location>
        <begin position="187"/>
        <end position="207"/>
    </location>
</feature>
<dbReference type="PROSITE" id="PS50090">
    <property type="entry name" value="MYB_LIKE"/>
    <property type="match status" value="2"/>
</dbReference>
<gene>
    <name evidence="3" type="ORF">AC578_6097</name>
</gene>
<keyword evidence="4" id="KW-1185">Reference proteome</keyword>
<evidence type="ECO:0000256" key="1">
    <source>
        <dbReference type="SAM" id="MobiDB-lite"/>
    </source>
</evidence>
<reference evidence="3 4" key="1">
    <citation type="submission" date="2015-07" db="EMBL/GenBank/DDBJ databases">
        <title>Comparative genomics of the Sigatoka disease complex on banana suggests a link between parallel evolutionary changes in Pseudocercospora fijiensis and Pseudocercospora eumusae and increased virulence on the banana host.</title>
        <authorList>
            <person name="Chang T.-C."/>
            <person name="Salvucci A."/>
            <person name="Crous P.W."/>
            <person name="Stergiopoulos I."/>
        </authorList>
    </citation>
    <scope>NUCLEOTIDE SEQUENCE [LARGE SCALE GENOMIC DNA]</scope>
    <source>
        <strain evidence="3 4">CBS 114824</strain>
    </source>
</reference>
<evidence type="ECO:0000313" key="4">
    <source>
        <dbReference type="Proteomes" id="UP000070133"/>
    </source>
</evidence>
<dbReference type="SUPFAM" id="SSF46689">
    <property type="entry name" value="Homeodomain-like"/>
    <property type="match status" value="1"/>
</dbReference>
<dbReference type="InterPro" id="IPR001005">
    <property type="entry name" value="SANT/Myb"/>
</dbReference>